<evidence type="ECO:0000313" key="4">
    <source>
        <dbReference type="Proteomes" id="UP000777438"/>
    </source>
</evidence>
<gene>
    <name evidence="3" type="ORF">B0T10DRAFT_325150</name>
</gene>
<organism evidence="3 4">
    <name type="scientific">Thelonectria olida</name>
    <dbReference type="NCBI Taxonomy" id="1576542"/>
    <lineage>
        <taxon>Eukaryota</taxon>
        <taxon>Fungi</taxon>
        <taxon>Dikarya</taxon>
        <taxon>Ascomycota</taxon>
        <taxon>Pezizomycotina</taxon>
        <taxon>Sordariomycetes</taxon>
        <taxon>Hypocreomycetidae</taxon>
        <taxon>Hypocreales</taxon>
        <taxon>Nectriaceae</taxon>
        <taxon>Thelonectria</taxon>
    </lineage>
</organism>
<protein>
    <recommendedName>
        <fullName evidence="2">DUF6594 domain-containing protein</fullName>
    </recommendedName>
</protein>
<dbReference type="EMBL" id="JAGPYM010000090">
    <property type="protein sequence ID" value="KAH6867774.1"/>
    <property type="molecule type" value="Genomic_DNA"/>
</dbReference>
<dbReference type="Pfam" id="PF20237">
    <property type="entry name" value="DUF6594"/>
    <property type="match status" value="1"/>
</dbReference>
<reference evidence="3 4" key="1">
    <citation type="journal article" date="2021" name="Nat. Commun.">
        <title>Genetic determinants of endophytism in the Arabidopsis root mycobiome.</title>
        <authorList>
            <person name="Mesny F."/>
            <person name="Miyauchi S."/>
            <person name="Thiergart T."/>
            <person name="Pickel B."/>
            <person name="Atanasova L."/>
            <person name="Karlsson M."/>
            <person name="Huettel B."/>
            <person name="Barry K.W."/>
            <person name="Haridas S."/>
            <person name="Chen C."/>
            <person name="Bauer D."/>
            <person name="Andreopoulos W."/>
            <person name="Pangilinan J."/>
            <person name="LaButti K."/>
            <person name="Riley R."/>
            <person name="Lipzen A."/>
            <person name="Clum A."/>
            <person name="Drula E."/>
            <person name="Henrissat B."/>
            <person name="Kohler A."/>
            <person name="Grigoriev I.V."/>
            <person name="Martin F.M."/>
            <person name="Hacquard S."/>
        </authorList>
    </citation>
    <scope>NUCLEOTIDE SEQUENCE [LARGE SCALE GENOMIC DNA]</scope>
    <source>
        <strain evidence="3 4">MPI-CAGE-CH-0241</strain>
    </source>
</reference>
<keyword evidence="4" id="KW-1185">Reference proteome</keyword>
<feature type="transmembrane region" description="Helical" evidence="1">
    <location>
        <begin position="210"/>
        <end position="231"/>
    </location>
</feature>
<proteinExistence type="predicted"/>
<feature type="transmembrane region" description="Helical" evidence="1">
    <location>
        <begin position="238"/>
        <end position="258"/>
    </location>
</feature>
<feature type="domain" description="DUF6594" evidence="2">
    <location>
        <begin position="24"/>
        <end position="277"/>
    </location>
</feature>
<dbReference type="Proteomes" id="UP000777438">
    <property type="component" value="Unassembled WGS sequence"/>
</dbReference>
<name>A0A9P8VMZ4_9HYPO</name>
<dbReference type="OrthoDB" id="5342093at2759"/>
<feature type="transmembrane region" description="Helical" evidence="1">
    <location>
        <begin position="264"/>
        <end position="282"/>
    </location>
</feature>
<dbReference type="InterPro" id="IPR046529">
    <property type="entry name" value="DUF6594"/>
</dbReference>
<dbReference type="PANTHER" id="PTHR34502">
    <property type="entry name" value="DUF6594 DOMAIN-CONTAINING PROTEIN-RELATED"/>
    <property type="match status" value="1"/>
</dbReference>
<evidence type="ECO:0000259" key="2">
    <source>
        <dbReference type="Pfam" id="PF20237"/>
    </source>
</evidence>
<sequence length="286" mass="32184">MASLSEQSDSLAAQFPRHWEIATADSNVTLHGFRRFKTTHLLNLRYLEAEIAEIDRLIYQLGLSLNLEPGCADRLGIKHCQKDEDVPSIDTALTEDLVQKLRRLLKEYDEALIAFNSIMSMDTLSLLDDKKQANLRTELTLFEKYNTRLLRVDQGPRARQDPLQRYIHKLLRIFRYKIIAEAPPSDTEGNTPIRISPKWSSQNNALIADITARVITALVAGIFLIVPLVALSHEPRKTVQLAVVSVFIVVFACLVTVMLRASNLEMMIVSAAYAAILSVFVSNNPV</sequence>
<evidence type="ECO:0000313" key="3">
    <source>
        <dbReference type="EMBL" id="KAH6867774.1"/>
    </source>
</evidence>
<keyword evidence="1" id="KW-0472">Membrane</keyword>
<dbReference type="PANTHER" id="PTHR34502:SF4">
    <property type="entry name" value="DUF6594 DOMAIN-CONTAINING PROTEIN"/>
    <property type="match status" value="1"/>
</dbReference>
<evidence type="ECO:0000256" key="1">
    <source>
        <dbReference type="SAM" id="Phobius"/>
    </source>
</evidence>
<keyword evidence="1" id="KW-1133">Transmembrane helix</keyword>
<comment type="caution">
    <text evidence="3">The sequence shown here is derived from an EMBL/GenBank/DDBJ whole genome shotgun (WGS) entry which is preliminary data.</text>
</comment>
<dbReference type="AlphaFoldDB" id="A0A9P8VMZ4"/>
<keyword evidence="1" id="KW-0812">Transmembrane</keyword>
<accession>A0A9P8VMZ4</accession>